<dbReference type="GO" id="GO:0003676">
    <property type="term" value="F:nucleic acid binding"/>
    <property type="evidence" value="ECO:0007669"/>
    <property type="project" value="InterPro"/>
</dbReference>
<dbReference type="PROSITE" id="PS50879">
    <property type="entry name" value="RNASE_H_1"/>
    <property type="match status" value="1"/>
</dbReference>
<sequence>MPLPVYQLPPAYKSISVTYHAAPPNRATFPVVCNGDTTTNVIPVLSNPDRAPSPEGRSVDYTICRRIPLQRDPEKPNLDQGVSAKLPRMAHQLPENPEFDFSASFNLAEELELLQEEEELERLQEESKGSNVVNDLIGDDSESDLSKSNLLPTAPTTPTSTCPTSISTSIASTTLTSTTSISLPSPAFPNFPTLPVPSNLQIDEPTPEVLFKVRARSSALDFAKDMVDVPNIWGFLHCHIVWTDGSLPRNGMGGSAIVWKVGLGERWRSLRRKLTFQTDRSEFAELHGLGMAVEKAINLVKEARDTRQAPLIDQVVILTDCTSCMYMVRDHYLDRYGPPQIFNSTLRLITGALRLLKRMGVVVEFHWVPGHSGVLGNDLADSEARSAARMEMKSHQAGNEAPHPDVERFVPV</sequence>
<dbReference type="Pfam" id="PF00075">
    <property type="entry name" value="RNase_H"/>
    <property type="match status" value="1"/>
</dbReference>
<dbReference type="GO" id="GO:0004523">
    <property type="term" value="F:RNA-DNA hybrid ribonuclease activity"/>
    <property type="evidence" value="ECO:0007669"/>
    <property type="project" value="InterPro"/>
</dbReference>
<feature type="region of interest" description="Disordered" evidence="1">
    <location>
        <begin position="389"/>
        <end position="412"/>
    </location>
</feature>
<dbReference type="OrthoDB" id="3548481at2759"/>
<reference evidence="3" key="1">
    <citation type="submission" date="2022-11" db="EMBL/GenBank/DDBJ databases">
        <authorList>
            <person name="Petersen C."/>
        </authorList>
    </citation>
    <scope>NUCLEOTIDE SEQUENCE</scope>
    <source>
        <strain evidence="3">IBT 30069</strain>
    </source>
</reference>
<dbReference type="SUPFAM" id="SSF53098">
    <property type="entry name" value="Ribonuclease H-like"/>
    <property type="match status" value="1"/>
</dbReference>
<dbReference type="EMBL" id="JAPQKH010000002">
    <property type="protein sequence ID" value="KAJ5114041.1"/>
    <property type="molecule type" value="Genomic_DNA"/>
</dbReference>
<dbReference type="CDD" id="cd09276">
    <property type="entry name" value="Rnase_HI_RT_non_LTR"/>
    <property type="match status" value="1"/>
</dbReference>
<dbReference type="Proteomes" id="UP001149165">
    <property type="component" value="Unassembled WGS sequence"/>
</dbReference>
<dbReference type="Gene3D" id="3.30.420.10">
    <property type="entry name" value="Ribonuclease H-like superfamily/Ribonuclease H"/>
    <property type="match status" value="1"/>
</dbReference>
<organism evidence="3 4">
    <name type="scientific">Penicillium angulare</name>
    <dbReference type="NCBI Taxonomy" id="116970"/>
    <lineage>
        <taxon>Eukaryota</taxon>
        <taxon>Fungi</taxon>
        <taxon>Dikarya</taxon>
        <taxon>Ascomycota</taxon>
        <taxon>Pezizomycotina</taxon>
        <taxon>Eurotiomycetes</taxon>
        <taxon>Eurotiomycetidae</taxon>
        <taxon>Eurotiales</taxon>
        <taxon>Aspergillaceae</taxon>
        <taxon>Penicillium</taxon>
    </lineage>
</organism>
<evidence type="ECO:0000259" key="2">
    <source>
        <dbReference type="PROSITE" id="PS50879"/>
    </source>
</evidence>
<name>A0A9W9G8G7_9EURO</name>
<dbReference type="InterPro" id="IPR002156">
    <property type="entry name" value="RNaseH_domain"/>
</dbReference>
<accession>A0A9W9G8G7</accession>
<gene>
    <name evidence="3" type="ORF">N7456_002575</name>
</gene>
<proteinExistence type="predicted"/>
<feature type="compositionally biased region" description="Basic and acidic residues" evidence="1">
    <location>
        <begin position="402"/>
        <end position="412"/>
    </location>
</feature>
<feature type="region of interest" description="Disordered" evidence="1">
    <location>
        <begin position="118"/>
        <end position="167"/>
    </location>
</feature>
<keyword evidence="4" id="KW-1185">Reference proteome</keyword>
<dbReference type="InterPro" id="IPR012337">
    <property type="entry name" value="RNaseH-like_sf"/>
</dbReference>
<evidence type="ECO:0000313" key="3">
    <source>
        <dbReference type="EMBL" id="KAJ5114041.1"/>
    </source>
</evidence>
<feature type="compositionally biased region" description="Low complexity" evidence="1">
    <location>
        <begin position="151"/>
        <end position="167"/>
    </location>
</feature>
<evidence type="ECO:0000313" key="4">
    <source>
        <dbReference type="Proteomes" id="UP001149165"/>
    </source>
</evidence>
<comment type="caution">
    <text evidence="3">The sequence shown here is derived from an EMBL/GenBank/DDBJ whole genome shotgun (WGS) entry which is preliminary data.</text>
</comment>
<evidence type="ECO:0000256" key="1">
    <source>
        <dbReference type="SAM" id="MobiDB-lite"/>
    </source>
</evidence>
<protein>
    <recommendedName>
        <fullName evidence="2">RNase H type-1 domain-containing protein</fullName>
    </recommendedName>
</protein>
<dbReference type="InterPro" id="IPR036397">
    <property type="entry name" value="RNaseH_sf"/>
</dbReference>
<dbReference type="AlphaFoldDB" id="A0A9W9G8G7"/>
<reference evidence="3" key="2">
    <citation type="journal article" date="2023" name="IMA Fungus">
        <title>Comparative genomic study of the Penicillium genus elucidates a diverse pangenome and 15 lateral gene transfer events.</title>
        <authorList>
            <person name="Petersen C."/>
            <person name="Sorensen T."/>
            <person name="Nielsen M.R."/>
            <person name="Sondergaard T.E."/>
            <person name="Sorensen J.L."/>
            <person name="Fitzpatrick D.A."/>
            <person name="Frisvad J.C."/>
            <person name="Nielsen K.L."/>
        </authorList>
    </citation>
    <scope>NUCLEOTIDE SEQUENCE</scope>
    <source>
        <strain evidence="3">IBT 30069</strain>
    </source>
</reference>
<feature type="domain" description="RNase H type-1" evidence="2">
    <location>
        <begin position="235"/>
        <end position="389"/>
    </location>
</feature>